<comment type="caution">
    <text evidence="1">The sequence shown here is derived from an EMBL/GenBank/DDBJ whole genome shotgun (WGS) entry which is preliminary data.</text>
</comment>
<dbReference type="RefSeq" id="WP_096197655.1">
    <property type="nucleotide sequence ID" value="NZ_JBQQPH010000006.1"/>
</dbReference>
<protein>
    <submittedName>
        <fullName evidence="1">Uncharacterized protein</fullName>
    </submittedName>
</protein>
<proteinExistence type="predicted"/>
<dbReference type="EMBL" id="NRGR01000025">
    <property type="protein sequence ID" value="PCC38102.1"/>
    <property type="molecule type" value="Genomic_DNA"/>
</dbReference>
<sequence length="157" mass="17437">MLFLLTPPHAILWSDLPERTIHIAREHGGDLGRLDWRDTEEPHDPATVVQVALRHGEACSRGIVFPASPLIAVEEPGKLASLLEKSQESERALAPHDEVMEALMPGWIEHGRKLSADVDESVRRTIAREQEEADAFMAAPVREDVRAAWLQMGGLVL</sequence>
<evidence type="ECO:0000313" key="1">
    <source>
        <dbReference type="EMBL" id="PCC38102.1"/>
    </source>
</evidence>
<dbReference type="OrthoDB" id="3623938at2"/>
<gene>
    <name evidence="1" type="ORF">CIK66_15265</name>
</gene>
<name>A0A2A3YEA7_9MICO</name>
<dbReference type="AlphaFoldDB" id="A0A2A3YEA7"/>
<evidence type="ECO:0000313" key="2">
    <source>
        <dbReference type="Proteomes" id="UP000218598"/>
    </source>
</evidence>
<reference evidence="1 2" key="1">
    <citation type="journal article" date="2017" name="Elife">
        <title>Extensive horizontal gene transfer in cheese-associated bacteria.</title>
        <authorList>
            <person name="Bonham K.S."/>
            <person name="Wolfe B.E."/>
            <person name="Dutton R.J."/>
        </authorList>
    </citation>
    <scope>NUCLEOTIDE SEQUENCE [LARGE SCALE GENOMIC DNA]</scope>
    <source>
        <strain evidence="1 2">341_9</strain>
    </source>
</reference>
<keyword evidence="2" id="KW-1185">Reference proteome</keyword>
<organism evidence="1 2">
    <name type="scientific">Brachybacterium alimentarium</name>
    <dbReference type="NCBI Taxonomy" id="47845"/>
    <lineage>
        <taxon>Bacteria</taxon>
        <taxon>Bacillati</taxon>
        <taxon>Actinomycetota</taxon>
        <taxon>Actinomycetes</taxon>
        <taxon>Micrococcales</taxon>
        <taxon>Dermabacteraceae</taxon>
        <taxon>Brachybacterium</taxon>
    </lineage>
</organism>
<accession>A0A2A3YEA7</accession>
<dbReference type="Proteomes" id="UP000218598">
    <property type="component" value="Unassembled WGS sequence"/>
</dbReference>